<evidence type="ECO:0000259" key="1">
    <source>
        <dbReference type="PROSITE" id="PS51462"/>
    </source>
</evidence>
<organism evidence="2 3">
    <name type="scientific">Candidatus Ryanbacteria bacterium RIFCSPHIGHO2_01_FULL_48_27</name>
    <dbReference type="NCBI Taxonomy" id="1802115"/>
    <lineage>
        <taxon>Bacteria</taxon>
        <taxon>Candidatus Ryaniibacteriota</taxon>
    </lineage>
</organism>
<dbReference type="InterPro" id="IPR015797">
    <property type="entry name" value="NUDIX_hydrolase-like_dom_sf"/>
</dbReference>
<dbReference type="Proteomes" id="UP000177785">
    <property type="component" value="Unassembled WGS sequence"/>
</dbReference>
<sequence>MAELRFKDEHSPRQRKVLNALPDTAFEGHQSGALEEYGSGKSTLADRINNSDTSVLERVHLLTDVFEKRKNSILKTIRSVRTKNLASVTIADVRDAMQKYESEIKTMKGARSNLADYFPEDKTEVMLAGGLYHIVQSKEAFFKILADEIHEDLFRQTEFFKNVSGVYASRIDPSEGLEDKERKYQVLIVKNKNGIWQFPGGKAEYVCLNPGTGKSEVVTKQGDVWQFEDGKEAPKDKVVFETPEECLRREISEELRVDVGPASLNSSGFYTIGESRWLIHGFVANNLLEVDREKVNKEEIRGVRWTSDPFNEKEEDGTPIKLTDQAVDVLKNFFQNLKNVRVRF</sequence>
<proteinExistence type="predicted"/>
<dbReference type="AlphaFoldDB" id="A0A1G2G583"/>
<reference evidence="2 3" key="1">
    <citation type="journal article" date="2016" name="Nat. Commun.">
        <title>Thousands of microbial genomes shed light on interconnected biogeochemical processes in an aquifer system.</title>
        <authorList>
            <person name="Anantharaman K."/>
            <person name="Brown C.T."/>
            <person name="Hug L.A."/>
            <person name="Sharon I."/>
            <person name="Castelle C.J."/>
            <person name="Probst A.J."/>
            <person name="Thomas B.C."/>
            <person name="Singh A."/>
            <person name="Wilkins M.J."/>
            <person name="Karaoz U."/>
            <person name="Brodie E.L."/>
            <person name="Williams K.H."/>
            <person name="Hubbard S.S."/>
            <person name="Banfield J.F."/>
        </authorList>
    </citation>
    <scope>NUCLEOTIDE SEQUENCE [LARGE SCALE GENOMIC DNA]</scope>
</reference>
<feature type="domain" description="Nudix hydrolase" evidence="1">
    <location>
        <begin position="161"/>
        <end position="328"/>
    </location>
</feature>
<comment type="caution">
    <text evidence="2">The sequence shown here is derived from an EMBL/GenBank/DDBJ whole genome shotgun (WGS) entry which is preliminary data.</text>
</comment>
<gene>
    <name evidence="2" type="ORF">A2756_05450</name>
</gene>
<evidence type="ECO:0000313" key="3">
    <source>
        <dbReference type="Proteomes" id="UP000177785"/>
    </source>
</evidence>
<protein>
    <recommendedName>
        <fullName evidence="1">Nudix hydrolase domain-containing protein</fullName>
    </recommendedName>
</protein>
<dbReference type="Pfam" id="PF00293">
    <property type="entry name" value="NUDIX"/>
    <property type="match status" value="1"/>
</dbReference>
<dbReference type="InterPro" id="IPR000086">
    <property type="entry name" value="NUDIX_hydrolase_dom"/>
</dbReference>
<name>A0A1G2G583_9BACT</name>
<accession>A0A1G2G583</accession>
<dbReference type="Gene3D" id="3.90.79.10">
    <property type="entry name" value="Nucleoside Triphosphate Pyrophosphohydrolase"/>
    <property type="match status" value="1"/>
</dbReference>
<dbReference type="PROSITE" id="PS51462">
    <property type="entry name" value="NUDIX"/>
    <property type="match status" value="1"/>
</dbReference>
<evidence type="ECO:0000313" key="2">
    <source>
        <dbReference type="EMBL" id="OGZ45071.1"/>
    </source>
</evidence>
<dbReference type="EMBL" id="MHNL01000010">
    <property type="protein sequence ID" value="OGZ45071.1"/>
    <property type="molecule type" value="Genomic_DNA"/>
</dbReference>
<dbReference type="STRING" id="1802115.A2756_05450"/>
<dbReference type="SUPFAM" id="SSF55811">
    <property type="entry name" value="Nudix"/>
    <property type="match status" value="1"/>
</dbReference>